<feature type="non-terminal residue" evidence="2">
    <location>
        <position position="1"/>
    </location>
</feature>
<feature type="compositionally biased region" description="Low complexity" evidence="1">
    <location>
        <begin position="13"/>
        <end position="29"/>
    </location>
</feature>
<feature type="region of interest" description="Disordered" evidence="1">
    <location>
        <begin position="13"/>
        <end position="37"/>
    </location>
</feature>
<protein>
    <submittedName>
        <fullName evidence="2">Uncharacterized protein</fullName>
    </submittedName>
</protein>
<name>A0AAV5SAP9_9BILA</name>
<keyword evidence="3" id="KW-1185">Reference proteome</keyword>
<evidence type="ECO:0000256" key="1">
    <source>
        <dbReference type="SAM" id="MobiDB-lite"/>
    </source>
</evidence>
<organism evidence="2 3">
    <name type="scientific">Pristionchus entomophagus</name>
    <dbReference type="NCBI Taxonomy" id="358040"/>
    <lineage>
        <taxon>Eukaryota</taxon>
        <taxon>Metazoa</taxon>
        <taxon>Ecdysozoa</taxon>
        <taxon>Nematoda</taxon>
        <taxon>Chromadorea</taxon>
        <taxon>Rhabditida</taxon>
        <taxon>Rhabditina</taxon>
        <taxon>Diplogasteromorpha</taxon>
        <taxon>Diplogasteroidea</taxon>
        <taxon>Neodiplogasteridae</taxon>
        <taxon>Pristionchus</taxon>
    </lineage>
</organism>
<comment type="caution">
    <text evidence="2">The sequence shown here is derived from an EMBL/GenBank/DDBJ whole genome shotgun (WGS) entry which is preliminary data.</text>
</comment>
<gene>
    <name evidence="2" type="ORF">PENTCL1PPCAC_2486</name>
</gene>
<dbReference type="EMBL" id="BTSX01000001">
    <property type="protein sequence ID" value="GMS80311.1"/>
    <property type="molecule type" value="Genomic_DNA"/>
</dbReference>
<evidence type="ECO:0000313" key="3">
    <source>
        <dbReference type="Proteomes" id="UP001432027"/>
    </source>
</evidence>
<dbReference type="Proteomes" id="UP001432027">
    <property type="component" value="Unassembled WGS sequence"/>
</dbReference>
<proteinExistence type="predicted"/>
<dbReference type="AlphaFoldDB" id="A0AAV5SAP9"/>
<reference evidence="2" key="1">
    <citation type="submission" date="2023-10" db="EMBL/GenBank/DDBJ databases">
        <title>Genome assembly of Pristionchus species.</title>
        <authorList>
            <person name="Yoshida K."/>
            <person name="Sommer R.J."/>
        </authorList>
    </citation>
    <scope>NUCLEOTIDE SEQUENCE</scope>
    <source>
        <strain evidence="2">RS0144</strain>
    </source>
</reference>
<accession>A0AAV5SAP9</accession>
<sequence length="129" mass="14188">QEMFPSFLSDIFSSIPSSSSSSSSTDTTPQTENGEVTWASFRRGNIMGEPDVADLNFIGFNQDAKALSVGHHKGYASLFPSQWSSRTPVLQYEDDKMPDILLVEKGCSILRSSLLYPERIPGSCRCITS</sequence>
<evidence type="ECO:0000313" key="2">
    <source>
        <dbReference type="EMBL" id="GMS80311.1"/>
    </source>
</evidence>